<sequence>MPGLAILQLKAEQAKTHPDDGTADGKSADAMPAMRQPKDAVSVSEAVAQRPTLAAILSEQEVELNKGFKAWVNGPLDAVMGFVVLLHLAFMALMAQQIGHEANVSLGLAEPGPTVLSRSVYDTLDTVFFVVYVMDMLTRMLVLRRRWYYDPEIGIMYMNLFDAILVLVHALELIMAFAEELGDQSRVVRLWRLMRTVRVVRIIKTVTVFRQLRVLVSTMAASIGALFWSIVLLFFVKVGFALIVCLSLQDFILDEEQDRATRLEINLLYGSFLKALFTMFEATYSGGWPSRFRPVVDGVNPLYSLLFLLYVTVVIFALLRVVTAIFLRETIESTANDAELQLSEHKRLARAYEGKLEILFNTLDSDSSGWLSFPEFVNSLGNPAVKRYMRLLDLHVSDVQPLFEILDEGGDGMISVHEFVKGLTHVKGQARALDIMVLQRQSAQLLRACHEVDNKLSRAMASKTRSPTTRFRDSI</sequence>
<comment type="caution">
    <text evidence="17">The sequence shown here is derived from an EMBL/GenBank/DDBJ whole genome shotgun (WGS) entry which is preliminary data.</text>
</comment>
<evidence type="ECO:0000259" key="16">
    <source>
        <dbReference type="PROSITE" id="PS50222"/>
    </source>
</evidence>
<dbReference type="AlphaFoldDB" id="A0A812LN14"/>
<proteinExistence type="predicted"/>
<evidence type="ECO:0000256" key="8">
    <source>
        <dbReference type="ARBA" id="ARBA00022882"/>
    </source>
</evidence>
<dbReference type="InterPro" id="IPR002048">
    <property type="entry name" value="EF_hand_dom"/>
</dbReference>
<dbReference type="PANTHER" id="PTHR45628:SF7">
    <property type="entry name" value="VOLTAGE-DEPENDENT CALCIUM CHANNEL TYPE A SUBUNIT ALPHA-1"/>
    <property type="match status" value="1"/>
</dbReference>
<evidence type="ECO:0000256" key="7">
    <source>
        <dbReference type="ARBA" id="ARBA00022837"/>
    </source>
</evidence>
<feature type="transmembrane region" description="Helical" evidence="15">
    <location>
        <begin position="307"/>
        <end position="327"/>
    </location>
</feature>
<dbReference type="InterPro" id="IPR018247">
    <property type="entry name" value="EF_Hand_1_Ca_BS"/>
</dbReference>
<feature type="transmembrane region" description="Helical" evidence="15">
    <location>
        <begin position="267"/>
        <end position="287"/>
    </location>
</feature>
<feature type="transmembrane region" description="Helical" evidence="15">
    <location>
        <begin position="225"/>
        <end position="246"/>
    </location>
</feature>
<evidence type="ECO:0000256" key="14">
    <source>
        <dbReference type="SAM" id="Coils"/>
    </source>
</evidence>
<keyword evidence="12" id="KW-0325">Glycoprotein</keyword>
<keyword evidence="4" id="KW-0109">Calcium transport</keyword>
<dbReference type="InterPro" id="IPR027359">
    <property type="entry name" value="Volt_channel_dom_sf"/>
</dbReference>
<dbReference type="PROSITE" id="PS50222">
    <property type="entry name" value="EF_HAND_2"/>
    <property type="match status" value="2"/>
</dbReference>
<keyword evidence="14" id="KW-0175">Coiled coil</keyword>
<name>A0A812LN14_9DINO</name>
<accession>A0A812LN14</accession>
<feature type="coiled-coil region" evidence="14">
    <location>
        <begin position="328"/>
        <end position="355"/>
    </location>
</feature>
<keyword evidence="13" id="KW-0407">Ion channel</keyword>
<dbReference type="Pfam" id="PF13499">
    <property type="entry name" value="EF-hand_7"/>
    <property type="match status" value="1"/>
</dbReference>
<evidence type="ECO:0000256" key="13">
    <source>
        <dbReference type="ARBA" id="ARBA00023303"/>
    </source>
</evidence>
<dbReference type="Gene3D" id="1.10.238.10">
    <property type="entry name" value="EF-hand"/>
    <property type="match status" value="1"/>
</dbReference>
<dbReference type="PROSITE" id="PS00018">
    <property type="entry name" value="EF_HAND_1"/>
    <property type="match status" value="1"/>
</dbReference>
<dbReference type="SUPFAM" id="SSF47473">
    <property type="entry name" value="EF-hand"/>
    <property type="match status" value="1"/>
</dbReference>
<keyword evidence="9 15" id="KW-1133">Transmembrane helix</keyword>
<evidence type="ECO:0000256" key="10">
    <source>
        <dbReference type="ARBA" id="ARBA00023065"/>
    </source>
</evidence>
<feature type="domain" description="EF-hand" evidence="16">
    <location>
        <begin position="394"/>
        <end position="429"/>
    </location>
</feature>
<evidence type="ECO:0000256" key="5">
    <source>
        <dbReference type="ARBA" id="ARBA00022673"/>
    </source>
</evidence>
<keyword evidence="6 15" id="KW-0812">Transmembrane</keyword>
<dbReference type="OrthoDB" id="412003at2759"/>
<evidence type="ECO:0000313" key="18">
    <source>
        <dbReference type="Proteomes" id="UP000604046"/>
    </source>
</evidence>
<organism evidence="17 18">
    <name type="scientific">Symbiodinium natans</name>
    <dbReference type="NCBI Taxonomy" id="878477"/>
    <lineage>
        <taxon>Eukaryota</taxon>
        <taxon>Sar</taxon>
        <taxon>Alveolata</taxon>
        <taxon>Dinophyceae</taxon>
        <taxon>Suessiales</taxon>
        <taxon>Symbiodiniaceae</taxon>
        <taxon>Symbiodinium</taxon>
    </lineage>
</organism>
<dbReference type="EMBL" id="CAJNDS010001016">
    <property type="protein sequence ID" value="CAE7244122.1"/>
    <property type="molecule type" value="Genomic_DNA"/>
</dbReference>
<evidence type="ECO:0000256" key="4">
    <source>
        <dbReference type="ARBA" id="ARBA00022568"/>
    </source>
</evidence>
<dbReference type="PANTHER" id="PTHR45628">
    <property type="entry name" value="VOLTAGE-DEPENDENT CALCIUM CHANNEL TYPE A SUBUNIT ALPHA-1"/>
    <property type="match status" value="1"/>
</dbReference>
<feature type="transmembrane region" description="Helical" evidence="15">
    <location>
        <begin position="76"/>
        <end position="95"/>
    </location>
</feature>
<reference evidence="17" key="1">
    <citation type="submission" date="2021-02" db="EMBL/GenBank/DDBJ databases">
        <authorList>
            <person name="Dougan E. K."/>
            <person name="Rhodes N."/>
            <person name="Thang M."/>
            <person name="Chan C."/>
        </authorList>
    </citation>
    <scope>NUCLEOTIDE SEQUENCE</scope>
</reference>
<keyword evidence="7" id="KW-0106">Calcium</keyword>
<evidence type="ECO:0000256" key="3">
    <source>
        <dbReference type="ARBA" id="ARBA00022553"/>
    </source>
</evidence>
<dbReference type="GO" id="GO:0005509">
    <property type="term" value="F:calcium ion binding"/>
    <property type="evidence" value="ECO:0007669"/>
    <property type="project" value="InterPro"/>
</dbReference>
<evidence type="ECO:0000256" key="12">
    <source>
        <dbReference type="ARBA" id="ARBA00023180"/>
    </source>
</evidence>
<keyword evidence="8" id="KW-0851">Voltage-gated channel</keyword>
<feature type="domain" description="EF-hand" evidence="16">
    <location>
        <begin position="351"/>
        <end position="386"/>
    </location>
</feature>
<keyword evidence="11 15" id="KW-0472">Membrane</keyword>
<dbReference type="InterPro" id="IPR005821">
    <property type="entry name" value="Ion_trans_dom"/>
</dbReference>
<keyword evidence="2" id="KW-0813">Transport</keyword>
<evidence type="ECO:0000256" key="15">
    <source>
        <dbReference type="SAM" id="Phobius"/>
    </source>
</evidence>
<dbReference type="Gene3D" id="1.10.287.70">
    <property type="match status" value="1"/>
</dbReference>
<evidence type="ECO:0000256" key="6">
    <source>
        <dbReference type="ARBA" id="ARBA00022692"/>
    </source>
</evidence>
<dbReference type="GO" id="GO:0008331">
    <property type="term" value="F:high voltage-gated calcium channel activity"/>
    <property type="evidence" value="ECO:0007669"/>
    <property type="project" value="TreeGrafter"/>
</dbReference>
<protein>
    <submittedName>
        <fullName evidence="17">Scn11a protein</fullName>
    </submittedName>
</protein>
<dbReference type="GO" id="GO:0005891">
    <property type="term" value="C:voltage-gated calcium channel complex"/>
    <property type="evidence" value="ECO:0007669"/>
    <property type="project" value="TreeGrafter"/>
</dbReference>
<evidence type="ECO:0000313" key="17">
    <source>
        <dbReference type="EMBL" id="CAE7244122.1"/>
    </source>
</evidence>
<evidence type="ECO:0000256" key="2">
    <source>
        <dbReference type="ARBA" id="ARBA00022448"/>
    </source>
</evidence>
<dbReference type="Pfam" id="PF00520">
    <property type="entry name" value="Ion_trans"/>
    <property type="match status" value="1"/>
</dbReference>
<dbReference type="CDD" id="cd00051">
    <property type="entry name" value="EFh"/>
    <property type="match status" value="1"/>
</dbReference>
<dbReference type="GO" id="GO:0098703">
    <property type="term" value="P:calcium ion import across plasma membrane"/>
    <property type="evidence" value="ECO:0007669"/>
    <property type="project" value="TreeGrafter"/>
</dbReference>
<feature type="transmembrane region" description="Helical" evidence="15">
    <location>
        <begin position="155"/>
        <end position="178"/>
    </location>
</feature>
<dbReference type="SUPFAM" id="SSF81324">
    <property type="entry name" value="Voltage-gated potassium channels"/>
    <property type="match status" value="1"/>
</dbReference>
<dbReference type="InterPro" id="IPR050599">
    <property type="entry name" value="VDCC_alpha-1_subunit"/>
</dbReference>
<evidence type="ECO:0000256" key="1">
    <source>
        <dbReference type="ARBA" id="ARBA00004141"/>
    </source>
</evidence>
<comment type="subcellular location">
    <subcellularLocation>
        <location evidence="1">Membrane</location>
        <topology evidence="1">Multi-pass membrane protein</topology>
    </subcellularLocation>
</comment>
<evidence type="ECO:0000256" key="11">
    <source>
        <dbReference type="ARBA" id="ARBA00023136"/>
    </source>
</evidence>
<keyword evidence="10" id="KW-0406">Ion transport</keyword>
<evidence type="ECO:0000256" key="9">
    <source>
        <dbReference type="ARBA" id="ARBA00022989"/>
    </source>
</evidence>
<dbReference type="Proteomes" id="UP000604046">
    <property type="component" value="Unassembled WGS sequence"/>
</dbReference>
<keyword evidence="3" id="KW-0597">Phosphoprotein</keyword>
<dbReference type="InterPro" id="IPR011992">
    <property type="entry name" value="EF-hand-dom_pair"/>
</dbReference>
<dbReference type="Gene3D" id="1.20.120.350">
    <property type="entry name" value="Voltage-gated potassium channels. Chain C"/>
    <property type="match status" value="1"/>
</dbReference>
<keyword evidence="5" id="KW-0107">Calcium channel</keyword>
<keyword evidence="18" id="KW-1185">Reference proteome</keyword>
<gene>
    <name evidence="17" type="primary">Scn11a</name>
    <name evidence="17" type="ORF">SNAT2548_LOCUS11383</name>
</gene>